<protein>
    <submittedName>
        <fullName evidence="5">ABC transporter substrate-binding protein</fullName>
    </submittedName>
</protein>
<sequence>MKRRLVLAATAGTIGGLTLGAPGVLRAQAFPRIIIGMSGWPGFAPLTLAEQAGLFLAQGLEVETRFVPQRDRAAALAAGTLTGVVTTLDVLLGWAASTPLQQVLVLDRSRGSDGVAARPGIDRWADLRGKRVAVDRPGTTPFFVLASLLREHGVPLDSLRLETRNPRLAAQALLEGEVEAAVTTEPHLTQLRDHSPGKARILATTQDHPVVVDTLAFPPAFVERNGEAVQRVVRAWFAAVAMIRREPDRAHEIMGQRTRQSAAEFARSARHFDWLDLPRNRAFVAEALRPLAARSVTILRDAGVLQADIDLDALLTDRFIRGMG</sequence>
<dbReference type="Gene3D" id="3.40.190.10">
    <property type="entry name" value="Periplasmic binding protein-like II"/>
    <property type="match status" value="2"/>
</dbReference>
<dbReference type="InterPro" id="IPR001638">
    <property type="entry name" value="Solute-binding_3/MltF_N"/>
</dbReference>
<proteinExistence type="inferred from homology"/>
<dbReference type="EMBL" id="JAAIKB010000008">
    <property type="protein sequence ID" value="NGM22087.1"/>
    <property type="molecule type" value="Genomic_DNA"/>
</dbReference>
<evidence type="ECO:0000313" key="5">
    <source>
        <dbReference type="EMBL" id="NGM22087.1"/>
    </source>
</evidence>
<dbReference type="PANTHER" id="PTHR30024:SF47">
    <property type="entry name" value="TAURINE-BINDING PERIPLASMIC PROTEIN"/>
    <property type="match status" value="1"/>
</dbReference>
<comment type="caution">
    <text evidence="5">The sequence shown here is derived from an EMBL/GenBank/DDBJ whole genome shotgun (WGS) entry which is preliminary data.</text>
</comment>
<gene>
    <name evidence="5" type="ORF">G3576_18855</name>
</gene>
<dbReference type="InterPro" id="IPR015168">
    <property type="entry name" value="SsuA/THI5"/>
</dbReference>
<dbReference type="RefSeq" id="WP_164695997.1">
    <property type="nucleotide sequence ID" value="NZ_JAAIKB010000008.1"/>
</dbReference>
<evidence type="ECO:0000259" key="4">
    <source>
        <dbReference type="SMART" id="SM00062"/>
    </source>
</evidence>
<evidence type="ECO:0000313" key="6">
    <source>
        <dbReference type="Proteomes" id="UP000475385"/>
    </source>
</evidence>
<name>A0A6M1LPF9_9PROT</name>
<dbReference type="Proteomes" id="UP000475385">
    <property type="component" value="Unassembled WGS sequence"/>
</dbReference>
<comment type="similarity">
    <text evidence="2">Belongs to the bacterial solute-binding protein SsuA/TauA family.</text>
</comment>
<organism evidence="5 6">
    <name type="scientific">Falsiroseomonas algicola</name>
    <dbReference type="NCBI Taxonomy" id="2716930"/>
    <lineage>
        <taxon>Bacteria</taxon>
        <taxon>Pseudomonadati</taxon>
        <taxon>Pseudomonadota</taxon>
        <taxon>Alphaproteobacteria</taxon>
        <taxon>Acetobacterales</taxon>
        <taxon>Roseomonadaceae</taxon>
        <taxon>Falsiroseomonas</taxon>
    </lineage>
</organism>
<dbReference type="PANTHER" id="PTHR30024">
    <property type="entry name" value="ALIPHATIC SULFONATES-BINDING PROTEIN-RELATED"/>
    <property type="match status" value="1"/>
</dbReference>
<feature type="domain" description="Solute-binding protein family 3/N-terminal" evidence="4">
    <location>
        <begin position="32"/>
        <end position="247"/>
    </location>
</feature>
<dbReference type="AlphaFoldDB" id="A0A6M1LPF9"/>
<dbReference type="GO" id="GO:0042597">
    <property type="term" value="C:periplasmic space"/>
    <property type="evidence" value="ECO:0007669"/>
    <property type="project" value="UniProtKB-SubCell"/>
</dbReference>
<dbReference type="SMART" id="SM00062">
    <property type="entry name" value="PBPb"/>
    <property type="match status" value="1"/>
</dbReference>
<dbReference type="GO" id="GO:0042918">
    <property type="term" value="P:alkanesulfonate transmembrane transport"/>
    <property type="evidence" value="ECO:0007669"/>
    <property type="project" value="TreeGrafter"/>
</dbReference>
<dbReference type="Pfam" id="PF09084">
    <property type="entry name" value="NMT1"/>
    <property type="match status" value="1"/>
</dbReference>
<reference evidence="5 6" key="1">
    <citation type="submission" date="2020-03" db="EMBL/GenBank/DDBJ databases">
        <title>Roseomonas stagni sp. nov., isolated from pond water in Japan.</title>
        <authorList>
            <person name="Furuhata K."/>
            <person name="Miyamoto H."/>
            <person name="Goto K."/>
        </authorList>
    </citation>
    <scope>NUCLEOTIDE SEQUENCE [LARGE SCALE GENOMIC DNA]</scope>
    <source>
        <strain evidence="5 6">PeD5</strain>
    </source>
</reference>
<dbReference type="SUPFAM" id="SSF53850">
    <property type="entry name" value="Periplasmic binding protein-like II"/>
    <property type="match status" value="1"/>
</dbReference>
<evidence type="ECO:0000256" key="3">
    <source>
        <dbReference type="ARBA" id="ARBA00022729"/>
    </source>
</evidence>
<keyword evidence="3" id="KW-0732">Signal</keyword>
<accession>A0A6M1LPF9</accession>
<keyword evidence="6" id="KW-1185">Reference proteome</keyword>
<evidence type="ECO:0000256" key="1">
    <source>
        <dbReference type="ARBA" id="ARBA00004418"/>
    </source>
</evidence>
<comment type="subcellular location">
    <subcellularLocation>
        <location evidence="1">Periplasm</location>
    </subcellularLocation>
</comment>
<evidence type="ECO:0000256" key="2">
    <source>
        <dbReference type="ARBA" id="ARBA00010742"/>
    </source>
</evidence>